<dbReference type="InterPro" id="IPR029058">
    <property type="entry name" value="AB_hydrolase_fold"/>
</dbReference>
<dbReference type="InterPro" id="IPR001563">
    <property type="entry name" value="Peptidase_S10"/>
</dbReference>
<protein>
    <recommendedName>
        <fullName evidence="4">Carboxypeptidase</fullName>
        <ecNumber evidence="4">3.4.16.-</ecNumber>
    </recommendedName>
</protein>
<dbReference type="GO" id="GO:0000324">
    <property type="term" value="C:fungal-type vacuole"/>
    <property type="evidence" value="ECO:0007669"/>
    <property type="project" value="TreeGrafter"/>
</dbReference>
<proteinExistence type="inferred from homology"/>
<dbReference type="GO" id="GO:0006508">
    <property type="term" value="P:proteolysis"/>
    <property type="evidence" value="ECO:0007669"/>
    <property type="project" value="UniProtKB-KW"/>
</dbReference>
<dbReference type="GO" id="GO:0004185">
    <property type="term" value="F:serine-type carboxypeptidase activity"/>
    <property type="evidence" value="ECO:0007669"/>
    <property type="project" value="UniProtKB-UniRule"/>
</dbReference>
<dbReference type="EC" id="3.4.16.-" evidence="4"/>
<dbReference type="Gene3D" id="1.10.287.410">
    <property type="match status" value="1"/>
</dbReference>
<dbReference type="PANTHER" id="PTHR11802:SF64">
    <property type="entry name" value="CARBOXYPEPTIDASE"/>
    <property type="match status" value="1"/>
</dbReference>
<keyword evidence="4 5" id="KW-0378">Hydrolase</keyword>
<dbReference type="PRINTS" id="PR00724">
    <property type="entry name" value="CRBOXYPTASEC"/>
</dbReference>
<comment type="similarity">
    <text evidence="1 4">Belongs to the peptidase S10 family.</text>
</comment>
<dbReference type="OrthoDB" id="443318at2759"/>
<dbReference type="STRING" id="44941.A0A397UUQ3"/>
<name>A0A397UUQ3_9GLOM</name>
<evidence type="ECO:0000256" key="1">
    <source>
        <dbReference type="ARBA" id="ARBA00009431"/>
    </source>
</evidence>
<dbReference type="Pfam" id="PF00450">
    <property type="entry name" value="Peptidase_S10"/>
    <property type="match status" value="1"/>
</dbReference>
<gene>
    <name evidence="5" type="ORF">C2G38_2197594</name>
</gene>
<dbReference type="PANTHER" id="PTHR11802">
    <property type="entry name" value="SERINE PROTEASE FAMILY S10 SERINE CARBOXYPEPTIDASE"/>
    <property type="match status" value="1"/>
</dbReference>
<dbReference type="SUPFAM" id="SSF53474">
    <property type="entry name" value="alpha/beta-Hydrolases"/>
    <property type="match status" value="1"/>
</dbReference>
<evidence type="ECO:0000256" key="2">
    <source>
        <dbReference type="ARBA" id="ARBA00022645"/>
    </source>
</evidence>
<dbReference type="PROSITE" id="PS00131">
    <property type="entry name" value="CARBOXYPEPT_SER_SER"/>
    <property type="match status" value="1"/>
</dbReference>
<dbReference type="Proteomes" id="UP000266673">
    <property type="component" value="Unassembled WGS sequence"/>
</dbReference>
<evidence type="ECO:0000256" key="3">
    <source>
        <dbReference type="ARBA" id="ARBA00023180"/>
    </source>
</evidence>
<dbReference type="Gene3D" id="3.40.50.1820">
    <property type="entry name" value="alpha/beta hydrolase"/>
    <property type="match status" value="1"/>
</dbReference>
<keyword evidence="2 4" id="KW-0121">Carboxypeptidase</keyword>
<evidence type="ECO:0000256" key="4">
    <source>
        <dbReference type="RuleBase" id="RU361156"/>
    </source>
</evidence>
<dbReference type="EMBL" id="QKWP01000915">
    <property type="protein sequence ID" value="RIB13532.1"/>
    <property type="molecule type" value="Genomic_DNA"/>
</dbReference>
<keyword evidence="4" id="KW-0645">Protease</keyword>
<dbReference type="AlphaFoldDB" id="A0A397UUQ3"/>
<evidence type="ECO:0000313" key="5">
    <source>
        <dbReference type="EMBL" id="RIB13532.1"/>
    </source>
</evidence>
<evidence type="ECO:0000313" key="6">
    <source>
        <dbReference type="Proteomes" id="UP000266673"/>
    </source>
</evidence>
<keyword evidence="6" id="KW-1185">Reference proteome</keyword>
<keyword evidence="3" id="KW-0325">Glycoprotein</keyword>
<accession>A0A397UUQ3</accession>
<dbReference type="InterPro" id="IPR018202">
    <property type="entry name" value="Ser_caboxypep_ser_AS"/>
</dbReference>
<sequence length="460" mass="51461">MKCFKRLFEPFKVISIIPLFIYTLFLTTNVFGAPLSRSQSSSSPSIVSSNLCDDSVKQYSGYIDISPSSHMFFWFFEARNNPETAPLTLWLTGGPGCSSLNGLFVELGPCKTQNNGTSTVTNVDSWNDVSNIIFLDEPIGVGFSYSDDGYNVTSSEQAAGDMYTFLHLFFKKFPQYSNLNFHIFGESYGGRFVTSLAKYIIEMNETGKKKINLESIGIGNSLINSLIQWKSLETFAANNSYVTVNDTIINQMHNAWPECEQATIKCNQREVVADCQNAQTVCDGTTTSYAAYFFNAGLSIYDVRKPLDTVNDVLSPDYVNYITKPDVLQAIGASDKQKYLVCSVKALMNLAYEEPLDFSYTLEFLLQNGVKTLIYHGDADWICNWKGGLDMALNLDWEYKSEFSSAPMKEWYVDGTSAGQIKCADILTFVTIYNAGHESPSDQPKSALNMFTKWISNQNI</sequence>
<organism evidence="5 6">
    <name type="scientific">Gigaspora rosea</name>
    <dbReference type="NCBI Taxonomy" id="44941"/>
    <lineage>
        <taxon>Eukaryota</taxon>
        <taxon>Fungi</taxon>
        <taxon>Fungi incertae sedis</taxon>
        <taxon>Mucoromycota</taxon>
        <taxon>Glomeromycotina</taxon>
        <taxon>Glomeromycetes</taxon>
        <taxon>Diversisporales</taxon>
        <taxon>Gigasporaceae</taxon>
        <taxon>Gigaspora</taxon>
    </lineage>
</organism>
<comment type="caution">
    <text evidence="5">The sequence shown here is derived from an EMBL/GenBank/DDBJ whole genome shotgun (WGS) entry which is preliminary data.</text>
</comment>
<reference evidence="5 6" key="1">
    <citation type="submission" date="2018-06" db="EMBL/GenBank/DDBJ databases">
        <title>Comparative genomics reveals the genomic features of Rhizophagus irregularis, R. cerebriforme, R. diaphanum and Gigaspora rosea, and their symbiotic lifestyle signature.</title>
        <authorList>
            <person name="Morin E."/>
            <person name="San Clemente H."/>
            <person name="Chen E.C.H."/>
            <person name="De La Providencia I."/>
            <person name="Hainaut M."/>
            <person name="Kuo A."/>
            <person name="Kohler A."/>
            <person name="Murat C."/>
            <person name="Tang N."/>
            <person name="Roy S."/>
            <person name="Loubradou J."/>
            <person name="Henrissat B."/>
            <person name="Grigoriev I.V."/>
            <person name="Corradi N."/>
            <person name="Roux C."/>
            <person name="Martin F.M."/>
        </authorList>
    </citation>
    <scope>NUCLEOTIDE SEQUENCE [LARGE SCALE GENOMIC DNA]</scope>
    <source>
        <strain evidence="5 6">DAOM 194757</strain>
    </source>
</reference>